<dbReference type="Proteomes" id="UP000193964">
    <property type="component" value="Unassembled WGS sequence"/>
</dbReference>
<keyword evidence="1" id="KW-0732">Signal</keyword>
<dbReference type="Pfam" id="PF05305">
    <property type="entry name" value="DUF732"/>
    <property type="match status" value="1"/>
</dbReference>
<dbReference type="PROSITE" id="PS51318">
    <property type="entry name" value="TAT"/>
    <property type="match status" value="1"/>
</dbReference>
<gene>
    <name evidence="3" type="ORF">AWC31_00290</name>
</gene>
<dbReference type="RefSeq" id="WP_085141782.1">
    <property type="nucleotide sequence ID" value="NZ_JACKUA010000009.1"/>
</dbReference>
<protein>
    <recommendedName>
        <fullName evidence="2">DUF732 domain-containing protein</fullName>
    </recommendedName>
</protein>
<dbReference type="EMBL" id="LQQA01000001">
    <property type="protein sequence ID" value="ORX19332.1"/>
    <property type="molecule type" value="Genomic_DNA"/>
</dbReference>
<evidence type="ECO:0000313" key="4">
    <source>
        <dbReference type="Proteomes" id="UP000193964"/>
    </source>
</evidence>
<feature type="domain" description="DUF732" evidence="2">
    <location>
        <begin position="37"/>
        <end position="111"/>
    </location>
</feature>
<dbReference type="OrthoDB" id="4731502at2"/>
<evidence type="ECO:0000313" key="3">
    <source>
        <dbReference type="EMBL" id="ORX19332.1"/>
    </source>
</evidence>
<proteinExistence type="predicted"/>
<evidence type="ECO:0000256" key="1">
    <source>
        <dbReference type="SAM" id="SignalP"/>
    </source>
</evidence>
<dbReference type="InterPro" id="IPR006311">
    <property type="entry name" value="TAT_signal"/>
</dbReference>
<feature type="signal peptide" evidence="1">
    <location>
        <begin position="1"/>
        <end position="33"/>
    </location>
</feature>
<comment type="caution">
    <text evidence="3">The sequence shown here is derived from an EMBL/GenBank/DDBJ whole genome shotgun (WGS) entry which is preliminary data.</text>
</comment>
<evidence type="ECO:0000259" key="2">
    <source>
        <dbReference type="Pfam" id="PF05305"/>
    </source>
</evidence>
<organism evidence="3 4">
    <name type="scientific">Mycolicibacterium wolinskyi</name>
    <dbReference type="NCBI Taxonomy" id="59750"/>
    <lineage>
        <taxon>Bacteria</taxon>
        <taxon>Bacillati</taxon>
        <taxon>Actinomycetota</taxon>
        <taxon>Actinomycetes</taxon>
        <taxon>Mycobacteriales</taxon>
        <taxon>Mycobacteriaceae</taxon>
        <taxon>Mycolicibacterium</taxon>
    </lineage>
</organism>
<reference evidence="3 4" key="1">
    <citation type="submission" date="2016-01" db="EMBL/GenBank/DDBJ databases">
        <title>The new phylogeny of the genus Mycobacterium.</title>
        <authorList>
            <person name="Tarcisio F."/>
            <person name="Conor M."/>
            <person name="Antonella G."/>
            <person name="Elisabetta G."/>
            <person name="Giulia F.S."/>
            <person name="Sara T."/>
            <person name="Anna F."/>
            <person name="Clotilde B."/>
            <person name="Roberto B."/>
            <person name="Veronica D.S."/>
            <person name="Fabio R."/>
            <person name="Monica P."/>
            <person name="Olivier J."/>
            <person name="Enrico T."/>
            <person name="Nicola S."/>
        </authorList>
    </citation>
    <scope>NUCLEOTIDE SEQUENCE [LARGE SCALE GENOMIC DNA]</scope>
    <source>
        <strain evidence="3 4">ATCC 700010</strain>
    </source>
</reference>
<dbReference type="InterPro" id="IPR007969">
    <property type="entry name" value="DUF732"/>
</dbReference>
<dbReference type="AlphaFoldDB" id="A0A1X2FLM3"/>
<accession>A0A1X2FLM3</accession>
<name>A0A1X2FLM3_9MYCO</name>
<feature type="chain" id="PRO_5013367007" description="DUF732 domain-containing protein" evidence="1">
    <location>
        <begin position="34"/>
        <end position="118"/>
    </location>
</feature>
<sequence length="118" mass="12260">MSSRRLATRALATSVSAAALAAAMTLGIAPAHATPEDDKFFAIVKELGVATNSPEEAGTVGRGVCDAVDKGKIEPARTVRSIMNQLMNQAGIDKGQAANLVWGAVKVYCPQYSSIVGR</sequence>